<dbReference type="AlphaFoldDB" id="A0A6N7L9V0"/>
<dbReference type="PANTHER" id="PTHR16943">
    <property type="entry name" value="2-METHYLCITRATE DEHYDRATASE-RELATED"/>
    <property type="match status" value="1"/>
</dbReference>
<reference evidence="4 5" key="1">
    <citation type="journal article" date="2013" name="Genome Biol.">
        <title>Comparative genomics of the core and accessory genomes of 48 Sinorhizobium strains comprising five genospecies.</title>
        <authorList>
            <person name="Sugawara M."/>
            <person name="Epstein B."/>
            <person name="Badgley B.D."/>
            <person name="Unno T."/>
            <person name="Xu L."/>
            <person name="Reese J."/>
            <person name="Gyaneshwar P."/>
            <person name="Denny R."/>
            <person name="Mudge J."/>
            <person name="Bharti A.K."/>
            <person name="Farmer A.D."/>
            <person name="May G.D."/>
            <person name="Woodward J.E."/>
            <person name="Medigue C."/>
            <person name="Vallenet D."/>
            <person name="Lajus A."/>
            <person name="Rouy Z."/>
            <person name="Martinez-Vaz B."/>
            <person name="Tiffin P."/>
            <person name="Young N.D."/>
            <person name="Sadowsky M.J."/>
        </authorList>
    </citation>
    <scope>NUCLEOTIDE SEQUENCE [LARGE SCALE GENOMIC DNA]</scope>
    <source>
        <strain evidence="4 5">USDA4894</strain>
    </source>
</reference>
<dbReference type="OrthoDB" id="5415580at2"/>
<dbReference type="Proteomes" id="UP000439983">
    <property type="component" value="Unassembled WGS sequence"/>
</dbReference>
<dbReference type="EMBL" id="WITC01000033">
    <property type="protein sequence ID" value="MQX14677.1"/>
    <property type="molecule type" value="Genomic_DNA"/>
</dbReference>
<evidence type="ECO:0000259" key="3">
    <source>
        <dbReference type="Pfam" id="PF19305"/>
    </source>
</evidence>
<keyword evidence="5" id="KW-1185">Reference proteome</keyword>
<sequence>MYATEILAGYLATYPSAALPPDIRLSAVCCILDAVTAAVVGHDIPSVRAAREIARREFGPGPVPIWFTGECLGATAAAFCNAASVSALDFDDGHRAARGHPGAAVIPVALSVASAIGASTDDLLTAVALGYETGIRIAVAQNPQAIKSRQSGRWTGYAAVATAGRLYKSDPSALAHALAVAGVLAPNQEANGSSGYAYLTGNDVKEGIPWSVVTGLTALRLTEWGFTGPQDLLDHASHFAQPGIIADLGAPTEISRVYFKLYSCCRYVHPALDALAALSQHAGIAPEQIGSIDVRTFQWALRLSNSVSPKTLTEIQYSLPYCLAIAVVDGPAALAPIGNAQLGRPDLCEIARKVRISVDREIDRRFPGETLAQLCIETTNGRMITSEVTSPRGDRLRQLSWDDLVDKFCAATRSKLSSKAQNLILQSLQALKTGDAAPLLRCVRMRLFD</sequence>
<dbReference type="Pfam" id="PF19305">
    <property type="entry name" value="MmgE_PrpD_C"/>
    <property type="match status" value="1"/>
</dbReference>
<dbReference type="Gene3D" id="3.30.1330.120">
    <property type="entry name" value="2-methylcitrate dehydratase PrpD"/>
    <property type="match status" value="1"/>
</dbReference>
<dbReference type="InterPro" id="IPR042188">
    <property type="entry name" value="MmgE/PrpD_sf_2"/>
</dbReference>
<name>A0A6N7L9V0_SINTE</name>
<accession>A0A6N7L9V0</accession>
<proteinExistence type="inferred from homology"/>
<dbReference type="InterPro" id="IPR045336">
    <property type="entry name" value="MmgE_PrpD_N"/>
</dbReference>
<dbReference type="PANTHER" id="PTHR16943:SF8">
    <property type="entry name" value="2-METHYLCITRATE DEHYDRATASE"/>
    <property type="match status" value="1"/>
</dbReference>
<dbReference type="RefSeq" id="WP_153437848.1">
    <property type="nucleotide sequence ID" value="NZ_JACIGA010000008.1"/>
</dbReference>
<dbReference type="Gene3D" id="1.10.4100.10">
    <property type="entry name" value="2-methylcitrate dehydratase PrpD"/>
    <property type="match status" value="1"/>
</dbReference>
<dbReference type="Pfam" id="PF03972">
    <property type="entry name" value="MmgE_PrpD_N"/>
    <property type="match status" value="1"/>
</dbReference>
<evidence type="ECO:0000313" key="4">
    <source>
        <dbReference type="EMBL" id="MQX14677.1"/>
    </source>
</evidence>
<comment type="caution">
    <text evidence="4">The sequence shown here is derived from an EMBL/GenBank/DDBJ whole genome shotgun (WGS) entry which is preliminary data.</text>
</comment>
<comment type="similarity">
    <text evidence="1">Belongs to the PrpD family.</text>
</comment>
<feature type="domain" description="MmgE/PrpD C-terminal" evidence="3">
    <location>
        <begin position="262"/>
        <end position="423"/>
    </location>
</feature>
<evidence type="ECO:0000259" key="2">
    <source>
        <dbReference type="Pfam" id="PF03972"/>
    </source>
</evidence>
<feature type="domain" description="MmgE/PrpD N-terminal" evidence="2">
    <location>
        <begin position="6"/>
        <end position="240"/>
    </location>
</feature>
<dbReference type="InterPro" id="IPR045337">
    <property type="entry name" value="MmgE_PrpD_C"/>
</dbReference>
<dbReference type="InterPro" id="IPR036148">
    <property type="entry name" value="MmgE/PrpD_sf"/>
</dbReference>
<protein>
    <submittedName>
        <fullName evidence="4">MmgE/PrpD family protein</fullName>
    </submittedName>
</protein>
<dbReference type="GO" id="GO:0016829">
    <property type="term" value="F:lyase activity"/>
    <property type="evidence" value="ECO:0007669"/>
    <property type="project" value="InterPro"/>
</dbReference>
<gene>
    <name evidence="4" type="ORF">GHK62_07875</name>
</gene>
<dbReference type="InterPro" id="IPR042183">
    <property type="entry name" value="MmgE/PrpD_sf_1"/>
</dbReference>
<dbReference type="SUPFAM" id="SSF103378">
    <property type="entry name" value="2-methylcitrate dehydratase PrpD"/>
    <property type="match status" value="1"/>
</dbReference>
<evidence type="ECO:0000256" key="1">
    <source>
        <dbReference type="ARBA" id="ARBA00006174"/>
    </source>
</evidence>
<organism evidence="4 5">
    <name type="scientific">Sinorhizobium terangae</name>
    <dbReference type="NCBI Taxonomy" id="110322"/>
    <lineage>
        <taxon>Bacteria</taxon>
        <taxon>Pseudomonadati</taxon>
        <taxon>Pseudomonadota</taxon>
        <taxon>Alphaproteobacteria</taxon>
        <taxon>Hyphomicrobiales</taxon>
        <taxon>Rhizobiaceae</taxon>
        <taxon>Sinorhizobium/Ensifer group</taxon>
        <taxon>Sinorhizobium</taxon>
    </lineage>
</organism>
<dbReference type="InterPro" id="IPR005656">
    <property type="entry name" value="MmgE_PrpD"/>
</dbReference>
<evidence type="ECO:0000313" key="5">
    <source>
        <dbReference type="Proteomes" id="UP000439983"/>
    </source>
</evidence>